<dbReference type="Gene3D" id="1.10.1220.10">
    <property type="entry name" value="Met repressor-like"/>
    <property type="match status" value="1"/>
</dbReference>
<dbReference type="SUPFAM" id="SSF47598">
    <property type="entry name" value="Ribbon-helix-helix"/>
    <property type="match status" value="1"/>
</dbReference>
<dbReference type="Pfam" id="PF21983">
    <property type="entry name" value="NikA-like"/>
    <property type="match status" value="1"/>
</dbReference>
<dbReference type="RefSeq" id="WP_015203889.1">
    <property type="nucleotide sequence ID" value="NC_019753.1"/>
</dbReference>
<gene>
    <name evidence="1" type="ORF">Cri9333_2942</name>
</gene>
<proteinExistence type="predicted"/>
<dbReference type="Proteomes" id="UP000010472">
    <property type="component" value="Chromosome"/>
</dbReference>
<keyword evidence="2" id="KW-1185">Reference proteome</keyword>
<dbReference type="HOGENOM" id="CLU_202531_0_0_3"/>
<evidence type="ECO:0000313" key="2">
    <source>
        <dbReference type="Proteomes" id="UP000010472"/>
    </source>
</evidence>
<dbReference type="InterPro" id="IPR053842">
    <property type="entry name" value="NikA-like"/>
</dbReference>
<dbReference type="eggNOG" id="ENOG5033IFJ">
    <property type="taxonomic scope" value="Bacteria"/>
</dbReference>
<dbReference type="EMBL" id="CP003620">
    <property type="protein sequence ID" value="AFZ13781.1"/>
    <property type="molecule type" value="Genomic_DNA"/>
</dbReference>
<dbReference type="OrthoDB" id="467508at2"/>
<reference evidence="1 2" key="1">
    <citation type="submission" date="2012-06" db="EMBL/GenBank/DDBJ databases">
        <title>Finished chromosome of genome of Crinalium epipsammum PCC 9333.</title>
        <authorList>
            <consortium name="US DOE Joint Genome Institute"/>
            <person name="Gugger M."/>
            <person name="Coursin T."/>
            <person name="Rippka R."/>
            <person name="Tandeau De Marsac N."/>
            <person name="Huntemann M."/>
            <person name="Wei C.-L."/>
            <person name="Han J."/>
            <person name="Detter J.C."/>
            <person name="Han C."/>
            <person name="Tapia R."/>
            <person name="Davenport K."/>
            <person name="Daligault H."/>
            <person name="Erkkila T."/>
            <person name="Gu W."/>
            <person name="Munk A.C.C."/>
            <person name="Teshima H."/>
            <person name="Xu Y."/>
            <person name="Chain P."/>
            <person name="Chen A."/>
            <person name="Krypides N."/>
            <person name="Mavromatis K."/>
            <person name="Markowitz V."/>
            <person name="Szeto E."/>
            <person name="Ivanova N."/>
            <person name="Mikhailova N."/>
            <person name="Ovchinnikova G."/>
            <person name="Pagani I."/>
            <person name="Pati A."/>
            <person name="Goodwin L."/>
            <person name="Peters L."/>
            <person name="Pitluck S."/>
            <person name="Woyke T."/>
            <person name="Kerfeld C."/>
        </authorList>
    </citation>
    <scope>NUCLEOTIDE SEQUENCE [LARGE SCALE GENOMIC DNA]</scope>
    <source>
        <strain evidence="1 2">PCC 9333</strain>
    </source>
</reference>
<dbReference type="AlphaFoldDB" id="K9W0P1"/>
<dbReference type="InterPro" id="IPR010985">
    <property type="entry name" value="Ribbon_hlx_hlx"/>
</dbReference>
<accession>K9W0P1</accession>
<dbReference type="GO" id="GO:0003677">
    <property type="term" value="F:DNA binding"/>
    <property type="evidence" value="ECO:0007669"/>
    <property type="project" value="UniProtKB-KW"/>
</dbReference>
<protein>
    <submittedName>
        <fullName evidence="1">CopG-like domain-containing DNA-binding domain</fullName>
    </submittedName>
</protein>
<organism evidence="1 2">
    <name type="scientific">Crinalium epipsammum PCC 9333</name>
    <dbReference type="NCBI Taxonomy" id="1173022"/>
    <lineage>
        <taxon>Bacteria</taxon>
        <taxon>Bacillati</taxon>
        <taxon>Cyanobacteriota</taxon>
        <taxon>Cyanophyceae</taxon>
        <taxon>Gomontiellales</taxon>
        <taxon>Gomontiellaceae</taxon>
        <taxon>Crinalium</taxon>
    </lineage>
</organism>
<keyword evidence="1" id="KW-0238">DNA-binding</keyword>
<evidence type="ECO:0000313" key="1">
    <source>
        <dbReference type="EMBL" id="AFZ13781.1"/>
    </source>
</evidence>
<dbReference type="InterPro" id="IPR013321">
    <property type="entry name" value="Arc_rbn_hlx_hlx"/>
</dbReference>
<name>K9W0P1_9CYAN</name>
<dbReference type="CDD" id="cd21631">
    <property type="entry name" value="RHH_CopG_NikR-like"/>
    <property type="match status" value="1"/>
</dbReference>
<sequence length="61" mass="7040">MKNRRLEIKLTDYELQQLEEEAQRRGMNKSELLRSLIARFPAPCKKPSSTALKDGVLNPNL</sequence>
<dbReference type="GO" id="GO:0006355">
    <property type="term" value="P:regulation of DNA-templated transcription"/>
    <property type="evidence" value="ECO:0007669"/>
    <property type="project" value="InterPro"/>
</dbReference>
<dbReference type="KEGG" id="cep:Cri9333_2942"/>